<sequence>MWTSHHKSGQFPVVNEDEEEVAIATISKNLTSDVSREEIFRVEQAVWKMKFRPPPLPFVPMTVEEASSATDLSRWTNTKVRVIGSIEPNVIPWLVSVDEEGGPYRVALDLTVIDPPPPFQHLVQVFGSLEIETITKIPQIRIMFFRRIEQAYLIRYRSALEAQQPFVPTFIKKKSRQHRRHEDCNESIEEVDPDIALLMQPCYRSSGNQASM</sequence>
<protein>
    <submittedName>
        <fullName evidence="1">Uncharacterized protein</fullName>
    </submittedName>
</protein>
<organism evidence="1 2">
    <name type="scientific">Gryllus longicercus</name>
    <dbReference type="NCBI Taxonomy" id="2509291"/>
    <lineage>
        <taxon>Eukaryota</taxon>
        <taxon>Metazoa</taxon>
        <taxon>Ecdysozoa</taxon>
        <taxon>Arthropoda</taxon>
        <taxon>Hexapoda</taxon>
        <taxon>Insecta</taxon>
        <taxon>Pterygota</taxon>
        <taxon>Neoptera</taxon>
        <taxon>Polyneoptera</taxon>
        <taxon>Orthoptera</taxon>
        <taxon>Ensifera</taxon>
        <taxon>Gryllidea</taxon>
        <taxon>Grylloidea</taxon>
        <taxon>Gryllidae</taxon>
        <taxon>Gryllinae</taxon>
        <taxon>Gryllus</taxon>
    </lineage>
</organism>
<name>A0AAN9VDR9_9ORTH</name>
<evidence type="ECO:0000313" key="2">
    <source>
        <dbReference type="Proteomes" id="UP001378592"/>
    </source>
</evidence>
<dbReference type="EMBL" id="JAZDUA010000335">
    <property type="protein sequence ID" value="KAK7794390.1"/>
    <property type="molecule type" value="Genomic_DNA"/>
</dbReference>
<evidence type="ECO:0000313" key="1">
    <source>
        <dbReference type="EMBL" id="KAK7794390.1"/>
    </source>
</evidence>
<proteinExistence type="predicted"/>
<accession>A0AAN9VDR9</accession>
<comment type="caution">
    <text evidence="1">The sequence shown here is derived from an EMBL/GenBank/DDBJ whole genome shotgun (WGS) entry which is preliminary data.</text>
</comment>
<dbReference type="AlphaFoldDB" id="A0AAN9VDR9"/>
<dbReference type="Proteomes" id="UP001378592">
    <property type="component" value="Unassembled WGS sequence"/>
</dbReference>
<keyword evidence="2" id="KW-1185">Reference proteome</keyword>
<gene>
    <name evidence="1" type="ORF">R5R35_011670</name>
</gene>
<reference evidence="1 2" key="1">
    <citation type="submission" date="2024-03" db="EMBL/GenBank/DDBJ databases">
        <title>The genome assembly and annotation of the cricket Gryllus longicercus Weissman &amp; Gray.</title>
        <authorList>
            <person name="Szrajer S."/>
            <person name="Gray D."/>
            <person name="Ylla G."/>
        </authorList>
    </citation>
    <scope>NUCLEOTIDE SEQUENCE [LARGE SCALE GENOMIC DNA]</scope>
    <source>
        <strain evidence="1">DAG 2021-001</strain>
        <tissue evidence="1">Whole body minus gut</tissue>
    </source>
</reference>